<keyword evidence="3" id="KW-1185">Reference proteome</keyword>
<evidence type="ECO:0000313" key="3">
    <source>
        <dbReference type="Proteomes" id="UP001501510"/>
    </source>
</evidence>
<dbReference type="InterPro" id="IPR052934">
    <property type="entry name" value="Methyl-DNA_Rec/Restrict_Enz"/>
</dbReference>
<dbReference type="InterPro" id="IPR027417">
    <property type="entry name" value="P-loop_NTPase"/>
</dbReference>
<sequence length="733" mass="84578">MIKMKKKDSVWLAAAVLTFEKYNEMEKPLKEELFFKQIDIINRASSLYGGEVPNPLASTHCVGNSKAPEYNYLVAGEGINKKYRRLSYSNEFNVKDRADLPLDMVVKTNKGDKLVGDIYKFIDNEYSRLFTSKERAELLESIKCISILKYLDEYVGKSYVGPKKVKPEEQDIYNDIKEKGGAAVKELDKMARLCEIDFGLEKFGTCKWLDGSNTKIREYLWRQMKFKGYEKCPTSISLFAGLEEGDKARFRFSVELNEAQSKTKDYDRHHKILDKDISDGHNLTYMLNGNNSKVPMRKIKESTKVVKEKVANGTYKKVQISFIITQKDIEEKHYSDKDILNVMLGAIADLMPYYKLVLGDETKMTDLLQEKEVEDNRNSVESNFDKNMILYGPPGTGKTYNTVNYAVAIIDNEKIEDVEKRPYKEVFKRYLELKSLGKIAFTTFHQSYGYEEFIEGIKPVIEGDGIHSNSSDVKYKYADGVFKKFCNKAKKINGYSLENGENRELIIEENNAPYVFIIDEINRGNISKIFGELITLIESTKRLGEEEETTALLPYTSEEFGVPNNVYILGTMNTADRSIALMDTALRRRFKFIEIMPNSTVIDDMNISDIEGINISKMLDTINERIEYLFDREHTIGHAYFTPLKKEPTLNKLAGIFQNKIIPLLQEYFYDDYEKIQLILGDNAKEDQFKFILDTTINVRNVFKGNPDIDLPEKKYEIQKSAFDKAESYKQIY</sequence>
<proteinExistence type="predicted"/>
<dbReference type="EMBL" id="BAAACG010000008">
    <property type="protein sequence ID" value="GAA0738669.1"/>
    <property type="molecule type" value="Genomic_DNA"/>
</dbReference>
<organism evidence="2 3">
    <name type="scientific">Clostridium oceanicum</name>
    <dbReference type="NCBI Taxonomy" id="1543"/>
    <lineage>
        <taxon>Bacteria</taxon>
        <taxon>Bacillati</taxon>
        <taxon>Bacillota</taxon>
        <taxon>Clostridia</taxon>
        <taxon>Eubacteriales</taxon>
        <taxon>Clostridiaceae</taxon>
        <taxon>Clostridium</taxon>
    </lineage>
</organism>
<dbReference type="InterPro" id="IPR011704">
    <property type="entry name" value="ATPase_dyneun-rel_AAA"/>
</dbReference>
<evidence type="ECO:0000259" key="1">
    <source>
        <dbReference type="Pfam" id="PF07728"/>
    </source>
</evidence>
<protein>
    <recommendedName>
        <fullName evidence="1">ATPase dynein-related AAA domain-containing protein</fullName>
    </recommendedName>
</protein>
<comment type="caution">
    <text evidence="2">The sequence shown here is derived from an EMBL/GenBank/DDBJ whole genome shotgun (WGS) entry which is preliminary data.</text>
</comment>
<dbReference type="Gene3D" id="3.40.50.300">
    <property type="entry name" value="P-loop containing nucleotide triphosphate hydrolases"/>
    <property type="match status" value="1"/>
</dbReference>
<dbReference type="PANTHER" id="PTHR37291:SF1">
    <property type="entry name" value="TYPE IV METHYL-DIRECTED RESTRICTION ENZYME ECOKMCRB SUBUNIT"/>
    <property type="match status" value="1"/>
</dbReference>
<accession>A0ABN1JFM2</accession>
<reference evidence="2 3" key="1">
    <citation type="journal article" date="2019" name="Int. J. Syst. Evol. Microbiol.">
        <title>The Global Catalogue of Microorganisms (GCM) 10K type strain sequencing project: providing services to taxonomists for standard genome sequencing and annotation.</title>
        <authorList>
            <consortium name="The Broad Institute Genomics Platform"/>
            <consortium name="The Broad Institute Genome Sequencing Center for Infectious Disease"/>
            <person name="Wu L."/>
            <person name="Ma J."/>
        </authorList>
    </citation>
    <scope>NUCLEOTIDE SEQUENCE [LARGE SCALE GENOMIC DNA]</scope>
    <source>
        <strain evidence="2 3">JCM 1407</strain>
    </source>
</reference>
<dbReference type="Pfam" id="PF07728">
    <property type="entry name" value="AAA_5"/>
    <property type="match status" value="1"/>
</dbReference>
<dbReference type="Proteomes" id="UP001501510">
    <property type="component" value="Unassembled WGS sequence"/>
</dbReference>
<feature type="domain" description="ATPase dynein-related AAA" evidence="1">
    <location>
        <begin position="387"/>
        <end position="590"/>
    </location>
</feature>
<gene>
    <name evidence="2" type="ORF">GCM10008906_16360</name>
</gene>
<evidence type="ECO:0000313" key="2">
    <source>
        <dbReference type="EMBL" id="GAA0738669.1"/>
    </source>
</evidence>
<dbReference type="SUPFAM" id="SSF52540">
    <property type="entry name" value="P-loop containing nucleoside triphosphate hydrolases"/>
    <property type="match status" value="1"/>
</dbReference>
<dbReference type="PANTHER" id="PTHR37291">
    <property type="entry name" value="5-METHYLCYTOSINE-SPECIFIC RESTRICTION ENZYME B"/>
    <property type="match status" value="1"/>
</dbReference>
<dbReference type="RefSeq" id="WP_343760630.1">
    <property type="nucleotide sequence ID" value="NZ_BAAACG010000008.1"/>
</dbReference>
<name>A0ABN1JFM2_9CLOT</name>